<dbReference type="InterPro" id="IPR058922">
    <property type="entry name" value="WHD_DRP"/>
</dbReference>
<dbReference type="InterPro" id="IPR032675">
    <property type="entry name" value="LRR_dom_sf"/>
</dbReference>
<dbReference type="PANTHER" id="PTHR23155:SF1205">
    <property type="entry name" value="DISEASE RESISTANCE PROTEIN RPM1"/>
    <property type="match status" value="1"/>
</dbReference>
<evidence type="ECO:0000313" key="6">
    <source>
        <dbReference type="Proteomes" id="UP000095767"/>
    </source>
</evidence>
<dbReference type="Pfam" id="PF23559">
    <property type="entry name" value="WHD_DRP"/>
    <property type="match status" value="1"/>
</dbReference>
<organism evidence="5 6">
    <name type="scientific">Dichanthelium oligosanthes</name>
    <dbReference type="NCBI Taxonomy" id="888268"/>
    <lineage>
        <taxon>Eukaryota</taxon>
        <taxon>Viridiplantae</taxon>
        <taxon>Streptophyta</taxon>
        <taxon>Embryophyta</taxon>
        <taxon>Tracheophyta</taxon>
        <taxon>Spermatophyta</taxon>
        <taxon>Magnoliopsida</taxon>
        <taxon>Liliopsida</taxon>
        <taxon>Poales</taxon>
        <taxon>Poaceae</taxon>
        <taxon>PACMAD clade</taxon>
        <taxon>Panicoideae</taxon>
        <taxon>Panicodae</taxon>
        <taxon>Paniceae</taxon>
        <taxon>Dichantheliinae</taxon>
        <taxon>Dichanthelium</taxon>
    </lineage>
</organism>
<evidence type="ECO:0000256" key="1">
    <source>
        <dbReference type="ARBA" id="ARBA00022737"/>
    </source>
</evidence>
<name>A0A1E5VUC9_9POAL</name>
<protein>
    <recommendedName>
        <fullName evidence="7">Disease resistance protein RPM1</fullName>
    </recommendedName>
</protein>
<dbReference type="Pfam" id="PF23598">
    <property type="entry name" value="LRR_14"/>
    <property type="match status" value="1"/>
</dbReference>
<feature type="domain" description="Disease resistance protein winged helix" evidence="3">
    <location>
        <begin position="10"/>
        <end position="77"/>
    </location>
</feature>
<dbReference type="EMBL" id="LWDX02029210">
    <property type="protein sequence ID" value="OEL28728.1"/>
    <property type="molecule type" value="Genomic_DNA"/>
</dbReference>
<dbReference type="STRING" id="888268.A0A1E5VUC9"/>
<dbReference type="Gene3D" id="1.10.10.10">
    <property type="entry name" value="Winged helix-like DNA-binding domain superfamily/Winged helix DNA-binding domain"/>
    <property type="match status" value="1"/>
</dbReference>
<sequence>MRQCFLYCSVFPECYLIEKLHIAQHWISEGFIEKKRKYALEEIAEDYFDELIGRGLLQLEFGSDGMARARMPSIIRSFAKYLSDHENFCNDLISAHKFYEGRRLSIVGNTEANMWDIKNVNSDKNFSVSARLCGIVGGNKANHNNEEVTNSSYNGSGERIDEIVENNEPNDHTEAVDETDINNGGSKRLRSMKSLRTIILCNSNLPKGILGVISKLTLPRVLDLHMTDIEVLPSSIERLEHLRYLNMSDTRIITVPETIGSLTMLQYLLLKNCKLSKFPNVIQKLRNLRSIDISGTGLDDIRWKFDHVQELSLSVVSTSRTMLKFLAIAGFHQLGNLSAELRNEQMVAFPKLEQLQLSKMKVLHSFLDIKGQHLPCIRRICVLNCPKLTTIPRYLKKSVTLVRFEIDEESRVGVKKMVSDFRVGIVLIVGNQRQEVIEADEDNIAEAGNDEPVIVAEASDQNFDDVGDNAAPAVQPNGHARCLVLNTNYLSTGTTNTSKMFQVSDTFD</sequence>
<evidence type="ECO:0008006" key="7">
    <source>
        <dbReference type="Google" id="ProtNLM"/>
    </source>
</evidence>
<proteinExistence type="predicted"/>
<dbReference type="Proteomes" id="UP000095767">
    <property type="component" value="Unassembled WGS sequence"/>
</dbReference>
<keyword evidence="1" id="KW-0677">Repeat</keyword>
<evidence type="ECO:0000313" key="5">
    <source>
        <dbReference type="EMBL" id="OEL28728.1"/>
    </source>
</evidence>
<dbReference type="PANTHER" id="PTHR23155">
    <property type="entry name" value="DISEASE RESISTANCE PROTEIN RP"/>
    <property type="match status" value="1"/>
</dbReference>
<evidence type="ECO:0000259" key="4">
    <source>
        <dbReference type="Pfam" id="PF23598"/>
    </source>
</evidence>
<gene>
    <name evidence="5" type="ORF">BAE44_0010253</name>
</gene>
<keyword evidence="2" id="KW-0611">Plant defense</keyword>
<dbReference type="SUPFAM" id="SSF52058">
    <property type="entry name" value="L domain-like"/>
    <property type="match status" value="1"/>
</dbReference>
<dbReference type="InterPro" id="IPR055414">
    <property type="entry name" value="LRR_R13L4/SHOC2-like"/>
</dbReference>
<keyword evidence="6" id="KW-1185">Reference proteome</keyword>
<feature type="domain" description="Disease resistance R13L4/SHOC-2-like LRR" evidence="4">
    <location>
        <begin position="213"/>
        <end position="399"/>
    </location>
</feature>
<reference evidence="5 6" key="1">
    <citation type="submission" date="2016-09" db="EMBL/GenBank/DDBJ databases">
        <title>The draft genome of Dichanthelium oligosanthes: A C3 panicoid grass species.</title>
        <authorList>
            <person name="Studer A.J."/>
            <person name="Schnable J.C."/>
            <person name="Brutnell T.P."/>
        </authorList>
    </citation>
    <scope>NUCLEOTIDE SEQUENCE [LARGE SCALE GENOMIC DNA]</scope>
    <source>
        <strain evidence="6">cv. Kellogg 1175</strain>
        <tissue evidence="5">Leaf</tissue>
    </source>
</reference>
<dbReference type="Gene3D" id="3.80.10.10">
    <property type="entry name" value="Ribonuclease Inhibitor"/>
    <property type="match status" value="1"/>
</dbReference>
<accession>A0A1E5VUC9</accession>
<dbReference type="AlphaFoldDB" id="A0A1E5VUC9"/>
<dbReference type="GO" id="GO:0098542">
    <property type="term" value="P:defense response to other organism"/>
    <property type="evidence" value="ECO:0007669"/>
    <property type="project" value="TreeGrafter"/>
</dbReference>
<comment type="caution">
    <text evidence="5">The sequence shown here is derived from an EMBL/GenBank/DDBJ whole genome shotgun (WGS) entry which is preliminary data.</text>
</comment>
<dbReference type="InterPro" id="IPR036388">
    <property type="entry name" value="WH-like_DNA-bd_sf"/>
</dbReference>
<dbReference type="InterPro" id="IPR044974">
    <property type="entry name" value="Disease_R_plants"/>
</dbReference>
<evidence type="ECO:0000259" key="3">
    <source>
        <dbReference type="Pfam" id="PF23559"/>
    </source>
</evidence>
<dbReference type="OrthoDB" id="682921at2759"/>
<evidence type="ECO:0000256" key="2">
    <source>
        <dbReference type="ARBA" id="ARBA00022821"/>
    </source>
</evidence>